<evidence type="ECO:0000256" key="1">
    <source>
        <dbReference type="SAM" id="Phobius"/>
    </source>
</evidence>
<comment type="caution">
    <text evidence="3">The sequence shown here is derived from an EMBL/GenBank/DDBJ whole genome shotgun (WGS) entry which is preliminary data.</text>
</comment>
<keyword evidence="1" id="KW-0472">Membrane</keyword>
<gene>
    <name evidence="3" type="ORF">AB0C36_29615</name>
</gene>
<keyword evidence="1" id="KW-0812">Transmembrane</keyword>
<feature type="transmembrane region" description="Helical" evidence="1">
    <location>
        <begin position="162"/>
        <end position="183"/>
    </location>
</feature>
<dbReference type="RefSeq" id="WP_358359879.1">
    <property type="nucleotide sequence ID" value="NZ_JBEZFP010000095.1"/>
</dbReference>
<reference evidence="3 4" key="1">
    <citation type="submission" date="2024-06" db="EMBL/GenBank/DDBJ databases">
        <title>The Natural Products Discovery Center: Release of the First 8490 Sequenced Strains for Exploring Actinobacteria Biosynthetic Diversity.</title>
        <authorList>
            <person name="Kalkreuter E."/>
            <person name="Kautsar S.A."/>
            <person name="Yang D."/>
            <person name="Bader C.D."/>
            <person name="Teijaro C.N."/>
            <person name="Fluegel L."/>
            <person name="Davis C.M."/>
            <person name="Simpson J.R."/>
            <person name="Lauterbach L."/>
            <person name="Steele A.D."/>
            <person name="Gui C."/>
            <person name="Meng S."/>
            <person name="Li G."/>
            <person name="Viehrig K."/>
            <person name="Ye F."/>
            <person name="Su P."/>
            <person name="Kiefer A.F."/>
            <person name="Nichols A."/>
            <person name="Cepeda A.J."/>
            <person name="Yan W."/>
            <person name="Fan B."/>
            <person name="Jiang Y."/>
            <person name="Adhikari A."/>
            <person name="Zheng C.-J."/>
            <person name="Schuster L."/>
            <person name="Cowan T.M."/>
            <person name="Smanski M.J."/>
            <person name="Chevrette M.G."/>
            <person name="De Carvalho L.P.S."/>
            <person name="Shen B."/>
        </authorList>
    </citation>
    <scope>NUCLEOTIDE SEQUENCE [LARGE SCALE GENOMIC DNA]</scope>
    <source>
        <strain evidence="3 4">NPDC048946</strain>
    </source>
</reference>
<feature type="transmembrane region" description="Helical" evidence="1">
    <location>
        <begin position="72"/>
        <end position="90"/>
    </location>
</feature>
<name>A0ABV3DRY7_9ACTN</name>
<dbReference type="EMBL" id="JBEZFP010000095">
    <property type="protein sequence ID" value="MEU8137659.1"/>
    <property type="molecule type" value="Genomic_DNA"/>
</dbReference>
<evidence type="ECO:0000313" key="4">
    <source>
        <dbReference type="Proteomes" id="UP001551482"/>
    </source>
</evidence>
<feature type="transmembrane region" description="Helical" evidence="1">
    <location>
        <begin position="256"/>
        <end position="274"/>
    </location>
</feature>
<evidence type="ECO:0000313" key="3">
    <source>
        <dbReference type="EMBL" id="MEU8137659.1"/>
    </source>
</evidence>
<proteinExistence type="predicted"/>
<feature type="transmembrane region" description="Helical" evidence="1">
    <location>
        <begin position="203"/>
        <end position="231"/>
    </location>
</feature>
<dbReference type="Pfam" id="PF06724">
    <property type="entry name" value="DUF1206"/>
    <property type="match status" value="3"/>
</dbReference>
<feature type="domain" description="DUF1206" evidence="2">
    <location>
        <begin position="211"/>
        <end position="279"/>
    </location>
</feature>
<protein>
    <submittedName>
        <fullName evidence="3">DUF1206 domain-containing protein</fullName>
    </submittedName>
</protein>
<feature type="transmembrane region" description="Helical" evidence="1">
    <location>
        <begin position="111"/>
        <end position="129"/>
    </location>
</feature>
<keyword evidence="1" id="KW-1133">Transmembrane helix</keyword>
<feature type="domain" description="DUF1206" evidence="2">
    <location>
        <begin position="111"/>
        <end position="185"/>
    </location>
</feature>
<evidence type="ECO:0000259" key="2">
    <source>
        <dbReference type="Pfam" id="PF06724"/>
    </source>
</evidence>
<organism evidence="3 4">
    <name type="scientific">Streptodolium elevatio</name>
    <dbReference type="NCBI Taxonomy" id="3157996"/>
    <lineage>
        <taxon>Bacteria</taxon>
        <taxon>Bacillati</taxon>
        <taxon>Actinomycetota</taxon>
        <taxon>Actinomycetes</taxon>
        <taxon>Kitasatosporales</taxon>
        <taxon>Streptomycetaceae</taxon>
        <taxon>Streptodolium</taxon>
    </lineage>
</organism>
<sequence length="288" mass="30218">MSASGSTVQEAGREAAGSRWFGALARVGLIARGVNYVLVGALAVQVGADATSEEADRQGALRAVAEQPGGSAMLWAIAVGFAGLAIWRFVEALYGQPVPDGDKATKRLTSLARSVLYAAICAGVVAFNLDDKSGKQGGGGQSSDKQSKDITARTMEQTGGRWLVLVVGLTVAIAGVVIVVNALRRRFTRKLKLGQMSKESRRLVEILGVIGRSARGVVICAVGVFLTAAAAKFDAQEAKGLDDTLRETASGPLGPWPLYAIAAGLIVFGVYCAFEARYRKVHPKNAKR</sequence>
<feature type="domain" description="DUF1206" evidence="2">
    <location>
        <begin position="27"/>
        <end position="95"/>
    </location>
</feature>
<keyword evidence="4" id="KW-1185">Reference proteome</keyword>
<dbReference type="Proteomes" id="UP001551482">
    <property type="component" value="Unassembled WGS sequence"/>
</dbReference>
<accession>A0ABV3DRY7</accession>
<dbReference type="InterPro" id="IPR009597">
    <property type="entry name" value="DUF1206"/>
</dbReference>